<feature type="compositionally biased region" description="Polar residues" evidence="2">
    <location>
        <begin position="303"/>
        <end position="312"/>
    </location>
</feature>
<organism evidence="4 5">
    <name type="scientific">Linum trigynum</name>
    <dbReference type="NCBI Taxonomy" id="586398"/>
    <lineage>
        <taxon>Eukaryota</taxon>
        <taxon>Viridiplantae</taxon>
        <taxon>Streptophyta</taxon>
        <taxon>Embryophyta</taxon>
        <taxon>Tracheophyta</taxon>
        <taxon>Spermatophyta</taxon>
        <taxon>Magnoliopsida</taxon>
        <taxon>eudicotyledons</taxon>
        <taxon>Gunneridae</taxon>
        <taxon>Pentapetalae</taxon>
        <taxon>rosids</taxon>
        <taxon>fabids</taxon>
        <taxon>Malpighiales</taxon>
        <taxon>Linaceae</taxon>
        <taxon>Linum</taxon>
    </lineage>
</organism>
<keyword evidence="1" id="KW-0479">Metal-binding</keyword>
<gene>
    <name evidence="4" type="ORF">LTRI10_LOCUS41259</name>
</gene>
<keyword evidence="5" id="KW-1185">Reference proteome</keyword>
<feature type="region of interest" description="Disordered" evidence="2">
    <location>
        <begin position="283"/>
        <end position="370"/>
    </location>
</feature>
<dbReference type="InterPro" id="IPR025836">
    <property type="entry name" value="Zn_knuckle_CX2CX4HX4C"/>
</dbReference>
<keyword evidence="1" id="KW-0862">Zinc</keyword>
<evidence type="ECO:0000313" key="4">
    <source>
        <dbReference type="EMBL" id="CAL1401184.1"/>
    </source>
</evidence>
<dbReference type="InterPro" id="IPR001878">
    <property type="entry name" value="Znf_CCHC"/>
</dbReference>
<protein>
    <recommendedName>
        <fullName evidence="3">CCHC-type domain-containing protein</fullName>
    </recommendedName>
</protein>
<evidence type="ECO:0000256" key="2">
    <source>
        <dbReference type="SAM" id="MobiDB-lite"/>
    </source>
</evidence>
<proteinExistence type="predicted"/>
<dbReference type="AlphaFoldDB" id="A0AAV2FTB9"/>
<accession>A0AAV2FTB9</accession>
<dbReference type="Pfam" id="PF14111">
    <property type="entry name" value="DUF4283"/>
    <property type="match status" value="1"/>
</dbReference>
<feature type="compositionally biased region" description="Polar residues" evidence="2">
    <location>
        <begin position="356"/>
        <end position="370"/>
    </location>
</feature>
<dbReference type="PANTHER" id="PTHR31286">
    <property type="entry name" value="GLYCINE-RICH CELL WALL STRUCTURAL PROTEIN 1.8-LIKE"/>
    <property type="match status" value="1"/>
</dbReference>
<reference evidence="4 5" key="1">
    <citation type="submission" date="2024-04" db="EMBL/GenBank/DDBJ databases">
        <authorList>
            <person name="Fracassetti M."/>
        </authorList>
    </citation>
    <scope>NUCLEOTIDE SEQUENCE [LARGE SCALE GENOMIC DNA]</scope>
</reference>
<dbReference type="Pfam" id="PF14392">
    <property type="entry name" value="zf-CCHC_4"/>
    <property type="match status" value="1"/>
</dbReference>
<dbReference type="PANTHER" id="PTHR31286:SF180">
    <property type="entry name" value="OS10G0362600 PROTEIN"/>
    <property type="match status" value="1"/>
</dbReference>
<dbReference type="GO" id="GO:0003676">
    <property type="term" value="F:nucleic acid binding"/>
    <property type="evidence" value="ECO:0007669"/>
    <property type="project" value="InterPro"/>
</dbReference>
<dbReference type="GO" id="GO:0008270">
    <property type="term" value="F:zinc ion binding"/>
    <property type="evidence" value="ECO:0007669"/>
    <property type="project" value="UniProtKB-KW"/>
</dbReference>
<evidence type="ECO:0000259" key="3">
    <source>
        <dbReference type="PROSITE" id="PS50158"/>
    </source>
</evidence>
<dbReference type="InterPro" id="IPR040256">
    <property type="entry name" value="At4g02000-like"/>
</dbReference>
<feature type="region of interest" description="Disordered" evidence="2">
    <location>
        <begin position="421"/>
        <end position="457"/>
    </location>
</feature>
<dbReference type="Proteomes" id="UP001497516">
    <property type="component" value="Chromosome 7"/>
</dbReference>
<sequence length="603" mass="68575">MARVVEDQVVEFSLDEVQSMKFRTSRTLLGRLFSETTFTASELREGLLETWRVQGNLRVLATKFGLFEIILPSDEMRVWLLKRSPWIVKDRILHLRSWTPSITRPIFDDLAFAPFRVQLWNVKEDCCTKQYGRKVAAGIIGQVLEADVFSAKDTDEHFVKVLALIDLTKPLRSQFMAISEEIGSFWVNLKYEFLPTFCYHCGRVGHSKPECVFGPPTSKEHFGPHMSTRKTGMKIYREDEDYPQFRNASKTVWVNRNTQLLNDGAEKVASRFLGTKTRPIAQVASLPISRESEAQKKRETQTRHQAPSTNSLGGRAIPKRFVFKTSPQVKIGGSVRQQQKKASPRKVVPPPRQGTKGRQQPSRSAKQASHCQQVVGQMEEVFEHSRRHRLILQEEFEEEEEIIGGGFNPPMKLRTSIGLAEKPDTKPKARPRLRKGGADCSLNSAHKDGGSTPSGDLLDVEEKEFVATLEKPADVDQQHDFDSDDDQAVEEHHSFEIKRRSPAEDARKTRHIRKGRVHQVVEAFESGLVIAMEENDVFKGVSSRLNEYGSSMMDPIMENRKRVLDELEGDVGNPPTPKKQFVESLDVLDKVDEASLEWPQEDK</sequence>
<feature type="compositionally biased region" description="Basic and acidic residues" evidence="2">
    <location>
        <begin position="290"/>
        <end position="302"/>
    </location>
</feature>
<evidence type="ECO:0000313" key="5">
    <source>
        <dbReference type="Proteomes" id="UP001497516"/>
    </source>
</evidence>
<dbReference type="EMBL" id="OZ034820">
    <property type="protein sequence ID" value="CAL1401184.1"/>
    <property type="molecule type" value="Genomic_DNA"/>
</dbReference>
<feature type="domain" description="CCHC-type" evidence="3">
    <location>
        <begin position="198"/>
        <end position="211"/>
    </location>
</feature>
<keyword evidence="1" id="KW-0863">Zinc-finger</keyword>
<name>A0AAV2FTB9_9ROSI</name>
<evidence type="ECO:0000256" key="1">
    <source>
        <dbReference type="PROSITE-ProRule" id="PRU00047"/>
    </source>
</evidence>
<dbReference type="PROSITE" id="PS50158">
    <property type="entry name" value="ZF_CCHC"/>
    <property type="match status" value="1"/>
</dbReference>
<dbReference type="InterPro" id="IPR025558">
    <property type="entry name" value="DUF4283"/>
</dbReference>